<dbReference type="InterPro" id="IPR013151">
    <property type="entry name" value="Immunoglobulin_dom"/>
</dbReference>
<dbReference type="SUPFAM" id="SSF48726">
    <property type="entry name" value="Immunoglobulin"/>
    <property type="match status" value="2"/>
</dbReference>
<dbReference type="GO" id="GO:0042130">
    <property type="term" value="P:negative regulation of T cell proliferation"/>
    <property type="evidence" value="ECO:0007669"/>
    <property type="project" value="TreeGrafter"/>
</dbReference>
<evidence type="ECO:0000256" key="5">
    <source>
        <dbReference type="ARBA" id="ARBA00022989"/>
    </source>
</evidence>
<dbReference type="InterPro" id="IPR036179">
    <property type="entry name" value="Ig-like_dom_sf"/>
</dbReference>
<reference evidence="13" key="1">
    <citation type="submission" date="2025-08" db="UniProtKB">
        <authorList>
            <consortium name="RefSeq"/>
        </authorList>
    </citation>
    <scope>IDENTIFICATION</scope>
    <source>
        <tissue evidence="13">Brain</tissue>
    </source>
</reference>
<evidence type="ECO:0000256" key="2">
    <source>
        <dbReference type="ARBA" id="ARBA00022475"/>
    </source>
</evidence>
<keyword evidence="4" id="KW-0732">Signal</keyword>
<accession>A0AAJ7LKX7</accession>
<dbReference type="Gene3D" id="2.60.40.10">
    <property type="entry name" value="Immunoglobulins"/>
    <property type="match status" value="2"/>
</dbReference>
<dbReference type="GO" id="GO:0009897">
    <property type="term" value="C:external side of plasma membrane"/>
    <property type="evidence" value="ECO:0007669"/>
    <property type="project" value="TreeGrafter"/>
</dbReference>
<dbReference type="SMART" id="SM00409">
    <property type="entry name" value="IG"/>
    <property type="match status" value="1"/>
</dbReference>
<proteinExistence type="predicted"/>
<dbReference type="GO" id="GO:0042102">
    <property type="term" value="P:positive regulation of T cell proliferation"/>
    <property type="evidence" value="ECO:0007669"/>
    <property type="project" value="TreeGrafter"/>
</dbReference>
<keyword evidence="9" id="KW-0325">Glycoprotein</keyword>
<organism evidence="12 13">
    <name type="scientific">Lates calcarifer</name>
    <name type="common">Barramundi</name>
    <name type="synonym">Holocentrus calcarifer</name>
    <dbReference type="NCBI Taxonomy" id="8187"/>
    <lineage>
        <taxon>Eukaryota</taxon>
        <taxon>Metazoa</taxon>
        <taxon>Chordata</taxon>
        <taxon>Craniata</taxon>
        <taxon>Vertebrata</taxon>
        <taxon>Euteleostomi</taxon>
        <taxon>Actinopterygii</taxon>
        <taxon>Neopterygii</taxon>
        <taxon>Teleostei</taxon>
        <taxon>Neoteleostei</taxon>
        <taxon>Acanthomorphata</taxon>
        <taxon>Carangaria</taxon>
        <taxon>Carangaria incertae sedis</taxon>
        <taxon>Centropomidae</taxon>
        <taxon>Lates</taxon>
    </lineage>
</organism>
<dbReference type="InterPro" id="IPR007110">
    <property type="entry name" value="Ig-like_dom"/>
</dbReference>
<gene>
    <name evidence="13" type="primary">LOC108879370</name>
</gene>
<dbReference type="InterPro" id="IPR013162">
    <property type="entry name" value="CD80_C2-set"/>
</dbReference>
<dbReference type="GO" id="GO:0007166">
    <property type="term" value="P:cell surface receptor signaling pathway"/>
    <property type="evidence" value="ECO:0007669"/>
    <property type="project" value="TreeGrafter"/>
</dbReference>
<keyword evidence="6" id="KW-0472">Membrane</keyword>
<dbReference type="InterPro" id="IPR003599">
    <property type="entry name" value="Ig_sub"/>
</dbReference>
<name>A0AAJ7LKX7_LATCA</name>
<evidence type="ECO:0000256" key="10">
    <source>
        <dbReference type="ARBA" id="ARBA00023319"/>
    </source>
</evidence>
<comment type="subcellular location">
    <subcellularLocation>
        <location evidence="1">Cell membrane</location>
        <topology evidence="1">Single-pass type I membrane protein</topology>
    </subcellularLocation>
</comment>
<dbReference type="InterPro" id="IPR051713">
    <property type="entry name" value="T-cell_Activation_Regulation"/>
</dbReference>
<feature type="domain" description="Ig-like" evidence="11">
    <location>
        <begin position="50"/>
        <end position="137"/>
    </location>
</feature>
<dbReference type="InterPro" id="IPR013783">
    <property type="entry name" value="Ig-like_fold"/>
</dbReference>
<evidence type="ECO:0000259" key="11">
    <source>
        <dbReference type="PROSITE" id="PS50835"/>
    </source>
</evidence>
<dbReference type="GO" id="GO:0031295">
    <property type="term" value="P:T cell costimulation"/>
    <property type="evidence" value="ECO:0007669"/>
    <property type="project" value="TreeGrafter"/>
</dbReference>
<evidence type="ECO:0000313" key="13">
    <source>
        <dbReference type="RefSeq" id="XP_018526125.1"/>
    </source>
</evidence>
<dbReference type="RefSeq" id="XP_018526125.1">
    <property type="nucleotide sequence ID" value="XM_018670609.2"/>
</dbReference>
<dbReference type="PROSITE" id="PS50835">
    <property type="entry name" value="IG_LIKE"/>
    <property type="match status" value="1"/>
</dbReference>
<keyword evidence="2" id="KW-1003">Cell membrane</keyword>
<protein>
    <submittedName>
        <fullName evidence="13">Uncharacterized protein LOC108879370</fullName>
    </submittedName>
</protein>
<dbReference type="GO" id="GO:0006955">
    <property type="term" value="P:immune response"/>
    <property type="evidence" value="ECO:0007669"/>
    <property type="project" value="TreeGrafter"/>
</dbReference>
<evidence type="ECO:0000256" key="6">
    <source>
        <dbReference type="ARBA" id="ARBA00023136"/>
    </source>
</evidence>
<dbReference type="Pfam" id="PF08205">
    <property type="entry name" value="C2-set_2"/>
    <property type="match status" value="1"/>
</dbReference>
<evidence type="ECO:0000313" key="12">
    <source>
        <dbReference type="Proteomes" id="UP000694890"/>
    </source>
</evidence>
<dbReference type="GO" id="GO:0071222">
    <property type="term" value="P:cellular response to lipopolysaccharide"/>
    <property type="evidence" value="ECO:0007669"/>
    <property type="project" value="TreeGrafter"/>
</dbReference>
<dbReference type="GeneID" id="108879370"/>
<keyword evidence="5" id="KW-1133">Transmembrane helix</keyword>
<evidence type="ECO:0000256" key="3">
    <source>
        <dbReference type="ARBA" id="ARBA00022692"/>
    </source>
</evidence>
<dbReference type="PANTHER" id="PTHR25466:SF3">
    <property type="entry name" value="PROGRAMMED CELL DEATH 1 LIGAND 1"/>
    <property type="match status" value="1"/>
</dbReference>
<evidence type="ECO:0000256" key="7">
    <source>
        <dbReference type="ARBA" id="ARBA00023157"/>
    </source>
</evidence>
<evidence type="ECO:0000256" key="4">
    <source>
        <dbReference type="ARBA" id="ARBA00022729"/>
    </source>
</evidence>
<sequence length="258" mass="28643">MVKAKRYSSGVRTQPVFDWVSLIWFTSVVSVAGSQDVELQVIPQVATECGKNLTLTCEASSSREMDIKLFSWLGRNKTMCQIGDGQADPEVLCENKAVASNHTLTLTLINVMPVDSGKYLCKLHSKLGPVQKSTVVTVQDCLEKSVFSTNETHAECWFTGVYPRGTVHWFQGDVNLTDSASTQGEEDQHGRFNVLSQMNVETGNLNLPYNCSLWIPSDGKYLSSQQPTIVRRTTSSGSTVKLQWICMLVEIIMAKFMT</sequence>
<keyword evidence="7" id="KW-1015">Disulfide bond</keyword>
<dbReference type="AlphaFoldDB" id="A0AAJ7LKX7"/>
<dbReference type="Proteomes" id="UP000694890">
    <property type="component" value="Linkage group LG11"/>
</dbReference>
<keyword evidence="10" id="KW-0393">Immunoglobulin domain</keyword>
<dbReference type="KEGG" id="lcf:108879370"/>
<keyword evidence="8" id="KW-0675">Receptor</keyword>
<dbReference type="Pfam" id="PF00047">
    <property type="entry name" value="ig"/>
    <property type="match status" value="1"/>
</dbReference>
<keyword evidence="3" id="KW-0812">Transmembrane</keyword>
<evidence type="ECO:0000256" key="1">
    <source>
        <dbReference type="ARBA" id="ARBA00004251"/>
    </source>
</evidence>
<evidence type="ECO:0000256" key="9">
    <source>
        <dbReference type="ARBA" id="ARBA00023180"/>
    </source>
</evidence>
<evidence type="ECO:0000256" key="8">
    <source>
        <dbReference type="ARBA" id="ARBA00023170"/>
    </source>
</evidence>
<dbReference type="PANTHER" id="PTHR25466">
    <property type="entry name" value="T-LYMPHOCYTE ACTIVATION ANTIGEN"/>
    <property type="match status" value="1"/>
</dbReference>